<keyword evidence="1" id="KW-0812">Transmembrane</keyword>
<dbReference type="InterPro" id="IPR029058">
    <property type="entry name" value="AB_hydrolase_fold"/>
</dbReference>
<protein>
    <submittedName>
        <fullName evidence="3">Aminoacrylate hydrolase RutD</fullName>
    </submittedName>
</protein>
<evidence type="ECO:0000313" key="3">
    <source>
        <dbReference type="EMBL" id="QDT35719.1"/>
    </source>
</evidence>
<proteinExistence type="predicted"/>
<dbReference type="Proteomes" id="UP000317318">
    <property type="component" value="Chromosome"/>
</dbReference>
<evidence type="ECO:0000313" key="4">
    <source>
        <dbReference type="Proteomes" id="UP000317318"/>
    </source>
</evidence>
<dbReference type="PANTHER" id="PTHR12277:SF81">
    <property type="entry name" value="PROTEIN ABHD13"/>
    <property type="match status" value="1"/>
</dbReference>
<dbReference type="KEGG" id="svp:Pan189_00720"/>
<keyword evidence="3" id="KW-0378">Hydrolase</keyword>
<dbReference type="GO" id="GO:0016787">
    <property type="term" value="F:hydrolase activity"/>
    <property type="evidence" value="ECO:0007669"/>
    <property type="project" value="UniProtKB-KW"/>
</dbReference>
<keyword evidence="1" id="KW-1133">Transmembrane helix</keyword>
<accession>A0A517QVN8</accession>
<dbReference type="AlphaFoldDB" id="A0A517QVN8"/>
<keyword evidence="1" id="KW-0472">Membrane</keyword>
<dbReference type="RefSeq" id="WP_145361990.1">
    <property type="nucleotide sequence ID" value="NZ_CP036268.1"/>
</dbReference>
<dbReference type="Pfam" id="PF00561">
    <property type="entry name" value="Abhydrolase_1"/>
    <property type="match status" value="1"/>
</dbReference>
<organism evidence="3 4">
    <name type="scientific">Stratiformator vulcanicus</name>
    <dbReference type="NCBI Taxonomy" id="2527980"/>
    <lineage>
        <taxon>Bacteria</taxon>
        <taxon>Pseudomonadati</taxon>
        <taxon>Planctomycetota</taxon>
        <taxon>Planctomycetia</taxon>
        <taxon>Planctomycetales</taxon>
        <taxon>Planctomycetaceae</taxon>
        <taxon>Stratiformator</taxon>
    </lineage>
</organism>
<reference evidence="3 4" key="1">
    <citation type="submission" date="2019-02" db="EMBL/GenBank/DDBJ databases">
        <title>Deep-cultivation of Planctomycetes and their phenomic and genomic characterization uncovers novel biology.</title>
        <authorList>
            <person name="Wiegand S."/>
            <person name="Jogler M."/>
            <person name="Boedeker C."/>
            <person name="Pinto D."/>
            <person name="Vollmers J."/>
            <person name="Rivas-Marin E."/>
            <person name="Kohn T."/>
            <person name="Peeters S.H."/>
            <person name="Heuer A."/>
            <person name="Rast P."/>
            <person name="Oberbeckmann S."/>
            <person name="Bunk B."/>
            <person name="Jeske O."/>
            <person name="Meyerdierks A."/>
            <person name="Storesund J.E."/>
            <person name="Kallscheuer N."/>
            <person name="Luecker S."/>
            <person name="Lage O.M."/>
            <person name="Pohl T."/>
            <person name="Merkel B.J."/>
            <person name="Hornburger P."/>
            <person name="Mueller R.-W."/>
            <person name="Bruemmer F."/>
            <person name="Labrenz M."/>
            <person name="Spormann A.M."/>
            <person name="Op den Camp H."/>
            <person name="Overmann J."/>
            <person name="Amann R."/>
            <person name="Jetten M.S.M."/>
            <person name="Mascher T."/>
            <person name="Medema M.H."/>
            <person name="Devos D.P."/>
            <person name="Kaster A.-K."/>
            <person name="Ovreas L."/>
            <person name="Rohde M."/>
            <person name="Galperin M.Y."/>
            <person name="Jogler C."/>
        </authorList>
    </citation>
    <scope>NUCLEOTIDE SEQUENCE [LARGE SCALE GENOMIC DNA]</scope>
    <source>
        <strain evidence="3 4">Pan189</strain>
    </source>
</reference>
<dbReference type="EMBL" id="CP036268">
    <property type="protein sequence ID" value="QDT35719.1"/>
    <property type="molecule type" value="Genomic_DNA"/>
</dbReference>
<gene>
    <name evidence="3" type="primary">rutD</name>
    <name evidence="3" type="ORF">Pan189_00720</name>
</gene>
<dbReference type="PANTHER" id="PTHR12277">
    <property type="entry name" value="ALPHA/BETA HYDROLASE DOMAIN-CONTAINING PROTEIN"/>
    <property type="match status" value="1"/>
</dbReference>
<dbReference type="Gene3D" id="3.40.50.1820">
    <property type="entry name" value="alpha/beta hydrolase"/>
    <property type="match status" value="1"/>
</dbReference>
<dbReference type="SUPFAM" id="SSF53474">
    <property type="entry name" value="alpha/beta-Hydrolases"/>
    <property type="match status" value="1"/>
</dbReference>
<evidence type="ECO:0000259" key="2">
    <source>
        <dbReference type="Pfam" id="PF00561"/>
    </source>
</evidence>
<evidence type="ECO:0000256" key="1">
    <source>
        <dbReference type="SAM" id="Phobius"/>
    </source>
</evidence>
<feature type="domain" description="AB hydrolase-1" evidence="2">
    <location>
        <begin position="94"/>
        <end position="213"/>
    </location>
</feature>
<name>A0A517QVN8_9PLAN</name>
<keyword evidence="4" id="KW-1185">Reference proteome</keyword>
<dbReference type="OrthoDB" id="9777090at2"/>
<feature type="transmembrane region" description="Helical" evidence="1">
    <location>
        <begin position="12"/>
        <end position="33"/>
    </location>
</feature>
<dbReference type="InterPro" id="IPR000073">
    <property type="entry name" value="AB_hydrolase_1"/>
</dbReference>
<sequence>MRSNAHNLRRIAFRIARTIGFGYLAIVVMFAYFQRALMYPALQVERLAAQAVDHEFDSLSDVTQETSDGLTLHGWHAKPSRPEGASESDPQRRAILFFHGNGGHRGHRLWEYHLFAKFGWETIVFDYRGYGENAGSPSEDGLVADAKAAWKYATEVAGLKPSNIVLFGESLGGGVAIRLAADLFEAKTPPAALVVRSTFRTMTDAAVHRFPWLPVRLLLLDRYESIGLAQQIECPVLVFHGDRDTVIPIDHARDLFDSFPEESDSGVPRQFVLLDGADHNNYADVAGVEFQRELKAFLDKVISTEERDP</sequence>